<evidence type="ECO:0000256" key="1">
    <source>
        <dbReference type="SAM" id="MobiDB-lite"/>
    </source>
</evidence>
<feature type="region of interest" description="Disordered" evidence="1">
    <location>
        <begin position="1069"/>
        <end position="1088"/>
    </location>
</feature>
<keyword evidence="3" id="KW-1185">Reference proteome</keyword>
<dbReference type="AlphaFoldDB" id="A0AAU9TT54"/>
<feature type="compositionally biased region" description="Gly residues" evidence="1">
    <location>
        <begin position="397"/>
        <end position="407"/>
    </location>
</feature>
<gene>
    <name evidence="2" type="ORF">EEDITHA_LOCUS5951</name>
</gene>
<evidence type="ECO:0000313" key="3">
    <source>
        <dbReference type="Proteomes" id="UP001153954"/>
    </source>
</evidence>
<accession>A0AAU9TT54</accession>
<comment type="caution">
    <text evidence="2">The sequence shown here is derived from an EMBL/GenBank/DDBJ whole genome shotgun (WGS) entry which is preliminary data.</text>
</comment>
<protein>
    <submittedName>
        <fullName evidence="2">Uncharacterized protein</fullName>
    </submittedName>
</protein>
<dbReference type="Proteomes" id="UP001153954">
    <property type="component" value="Unassembled WGS sequence"/>
</dbReference>
<feature type="compositionally biased region" description="Gly residues" evidence="1">
    <location>
        <begin position="599"/>
        <end position="609"/>
    </location>
</feature>
<reference evidence="2" key="1">
    <citation type="submission" date="2022-03" db="EMBL/GenBank/DDBJ databases">
        <authorList>
            <person name="Tunstrom K."/>
        </authorList>
    </citation>
    <scope>NUCLEOTIDE SEQUENCE</scope>
</reference>
<proteinExistence type="predicted"/>
<organism evidence="2 3">
    <name type="scientific">Euphydryas editha</name>
    <name type="common">Edith's checkerspot</name>
    <dbReference type="NCBI Taxonomy" id="104508"/>
    <lineage>
        <taxon>Eukaryota</taxon>
        <taxon>Metazoa</taxon>
        <taxon>Ecdysozoa</taxon>
        <taxon>Arthropoda</taxon>
        <taxon>Hexapoda</taxon>
        <taxon>Insecta</taxon>
        <taxon>Pterygota</taxon>
        <taxon>Neoptera</taxon>
        <taxon>Endopterygota</taxon>
        <taxon>Lepidoptera</taxon>
        <taxon>Glossata</taxon>
        <taxon>Ditrysia</taxon>
        <taxon>Papilionoidea</taxon>
        <taxon>Nymphalidae</taxon>
        <taxon>Nymphalinae</taxon>
        <taxon>Euphydryas</taxon>
    </lineage>
</organism>
<sequence length="1148" mass="116445">MPVPFEAFVGPCWHGVVDRLEYLLLDDLPDGIVQAGAQRAGAPHLGACCAGTCGTCGAQCRRRCSARGAPLWREPLLTWGRAARARAARAARSAGGGAARGRPRSGASLCSPGGVLRGHVQHVRRAVQAAAQRAGGLALTRATAHLGACCAGTCGTCGAQCRRRRSARAAPLWREPLLTWGRAARARAARAARSAGGGAARGRPRSGASLCSPGGVLRGHVQHVRRAVQAAAQRAGGPALARASAHLGACCAGTCSTCGAQCRRRRSARGAPLWREPLLTWGRAARARAARAARSAGGGAARGRPRSGASLCSPGGVLRGHVQHVRRAVQAAAQRAGGPALAQASAHLGACCAGTCSTCGAQCRRRRSARGAPLWREPLLTWGRAARARAARAARSAGGGAARGGPRSGASHCSPGGVLRGHVQHVRRAVQAAAQRAGGPALARASAHLGACCAGTCSTCGAQCRRRRSARGAPLWREPLLTWGRAARARAARAARSAGGGAARGRPRSGASLCSPGGVLRGHVQHVRRAVQAAAQRAGGPALARATAHLGACCAGTCSTCGAQCRRRRSARAAPLWREPLLTWGRAARARAARAARSAGGGAARGGPRSGASHCSPGGVLRGHVQHVRRAVQAAAQRAGGPALARASAHLGACCAGTCSTCGAQCRRRRSARGAPLWREPLLTWGRAARARAARAARSAGGGAARGRPRSGASLCSPGGVLRGHVQHVRRAVQAAAQRAGAPLWREPLLTWGRAARARAARAARSAGGGAARGRPRSGASLCSPGGVLRGHVQHVRRAVQAAAQRAGGPALARATAHLGACCAGTCSTCGAQCRRRRSARAAPLWREPLLTWGRAARARAARAARSAGGGAARGGPRSGASHCSPGGVLRGHVQHVRRAVQAAAQRAGGLALTRATAHLGACCAGTCGTCGAQCRRRRSARAAPLWREPLLTWGRAARARAARAARSAGGGAARGGPRSGASHCSPGGVLRGHVQHVRRAVQAAAQRAGGLALTRATAHLGACCAGTCGTCGAQCRRRRSARGAPLWREPLLTWGRAARARAARAARSAGGGTARGGPRSDASHCSPGGVLRGHVRHVRRAVQAAAQRAGGPALARATAHLGACCAGTCSTCGAQCRRRHSARGASL</sequence>
<name>A0AAU9TT54_EUPED</name>
<feature type="region of interest" description="Disordered" evidence="1">
    <location>
        <begin position="598"/>
        <end position="617"/>
    </location>
</feature>
<evidence type="ECO:0000313" key="2">
    <source>
        <dbReference type="EMBL" id="CAH2089948.1"/>
    </source>
</evidence>
<feature type="region of interest" description="Disordered" evidence="1">
    <location>
        <begin position="395"/>
        <end position="415"/>
    </location>
</feature>
<dbReference type="EMBL" id="CAKOGL010000008">
    <property type="protein sequence ID" value="CAH2089948.1"/>
    <property type="molecule type" value="Genomic_DNA"/>
</dbReference>